<reference evidence="1 2" key="1">
    <citation type="submission" date="2019-04" db="EMBL/GenBank/DDBJ databases">
        <title>Reference strain of H23.</title>
        <authorList>
            <person name="Luo X."/>
        </authorList>
    </citation>
    <scope>NUCLEOTIDE SEQUENCE [LARGE SCALE GENOMIC DNA]</scope>
    <source>
        <strain evidence="1 2">H23</strain>
    </source>
</reference>
<name>A0A4U5JJE5_9GAMM</name>
<dbReference type="Proteomes" id="UP000308707">
    <property type="component" value="Unassembled WGS sequence"/>
</dbReference>
<comment type="caution">
    <text evidence="1">The sequence shown here is derived from an EMBL/GenBank/DDBJ whole genome shotgun (WGS) entry which is preliminary data.</text>
</comment>
<dbReference type="AlphaFoldDB" id="A0A4U5JJE5"/>
<sequence length="375" mass="39528">MIRLSHAIGKRADAGGRWRYASAMRRLLIPIAFVLAWPAMAAQPLYREIKDFVVACDNGGACRALGLAQEDGGNPLLLDLHRDAGPSGKATLRLSAARRFAARDLRVDGKTSTVSALPWRDAGDANGGALELQDPNAIAKFVDLARNAGAITIGRGQDSANLSLSGFSAALLLVDETQGRIGNETAWLRRGAKPASAVPAAGALPALPPPPKSAALSRAQATSLIAAVRRQQSKLIAGEECDTSNPDLSPDSAYALSGDEALVLLNCFNGAYQSASLGFRIDRAGRGPARRLVLQAPIRTGDNDGRIDYFTNADYDPASATLSHAAKGRGLGDCGEAASWRFDGREFRLASYAYLGRCSGADPGDWPTLFRSAGR</sequence>
<evidence type="ECO:0000313" key="2">
    <source>
        <dbReference type="Proteomes" id="UP000308707"/>
    </source>
</evidence>
<accession>A0A4U5JJE5</accession>
<organism evidence="1 2">
    <name type="scientific">Luteimonas gilva</name>
    <dbReference type="NCBI Taxonomy" id="2572684"/>
    <lineage>
        <taxon>Bacteria</taxon>
        <taxon>Pseudomonadati</taxon>
        <taxon>Pseudomonadota</taxon>
        <taxon>Gammaproteobacteria</taxon>
        <taxon>Lysobacterales</taxon>
        <taxon>Lysobacteraceae</taxon>
        <taxon>Luteimonas</taxon>
    </lineage>
</organism>
<gene>
    <name evidence="1" type="ORF">FCE95_15125</name>
</gene>
<dbReference type="InterPro" id="IPR009560">
    <property type="entry name" value="DUF1176"/>
</dbReference>
<protein>
    <submittedName>
        <fullName evidence="1">DUF1176 domain-containing protein</fullName>
    </submittedName>
</protein>
<dbReference type="EMBL" id="SZUA01000003">
    <property type="protein sequence ID" value="TKR29474.1"/>
    <property type="molecule type" value="Genomic_DNA"/>
</dbReference>
<dbReference type="OrthoDB" id="6183301at2"/>
<dbReference type="Pfam" id="PF06674">
    <property type="entry name" value="DUF1176"/>
    <property type="match status" value="1"/>
</dbReference>
<proteinExistence type="predicted"/>
<evidence type="ECO:0000313" key="1">
    <source>
        <dbReference type="EMBL" id="TKR29474.1"/>
    </source>
</evidence>
<keyword evidence="2" id="KW-1185">Reference proteome</keyword>